<sequence>MSLTNENFNNMELNTEKAVQECREEIDKLKREYKYNAVMEKIISLFNAGHTDSDLMLDLSQIYYNIQDYERAEKWAINAFTKDGNLDAHIFLAKIYSADDKIEKMAEILNLILINSKDEFTSEQSKIIDDLLFYIELSYEEDEIKNKFPNIAKWINMDDDIGISPRNIVQADEIIEDLNEESIIQPELIDENDSVFSTSDICSNKVVFDLKTVVVKSAEGTAINEDEICQLQTCKPADIITEIENLKISLHKKLLVYNFMASVYYKIAKFDEAIVLLKTALSIDDENEFILKNLGFVFYKKGELENAKIVFMAITNKDFMICELLEKCI</sequence>
<keyword evidence="1" id="KW-0802">TPR repeat</keyword>
<dbReference type="Proteomes" id="UP000559117">
    <property type="component" value="Unassembled WGS sequence"/>
</dbReference>
<evidence type="ECO:0000313" key="3">
    <source>
        <dbReference type="Proteomes" id="UP000559117"/>
    </source>
</evidence>
<proteinExistence type="predicted"/>
<evidence type="ECO:0000313" key="2">
    <source>
        <dbReference type="EMBL" id="MBB5336840.1"/>
    </source>
</evidence>
<dbReference type="Pfam" id="PF13181">
    <property type="entry name" value="TPR_8"/>
    <property type="match status" value="1"/>
</dbReference>
<organism evidence="2 3">
    <name type="scientific">Pectinatus brassicae</name>
    <dbReference type="NCBI Taxonomy" id="862415"/>
    <lineage>
        <taxon>Bacteria</taxon>
        <taxon>Bacillati</taxon>
        <taxon>Bacillota</taxon>
        <taxon>Negativicutes</taxon>
        <taxon>Selenomonadales</taxon>
        <taxon>Selenomonadaceae</taxon>
        <taxon>Pectinatus</taxon>
    </lineage>
</organism>
<comment type="caution">
    <text evidence="2">The sequence shown here is derived from an EMBL/GenBank/DDBJ whole genome shotgun (WGS) entry which is preliminary data.</text>
</comment>
<accession>A0A840UL03</accession>
<dbReference type="SUPFAM" id="SSF48452">
    <property type="entry name" value="TPR-like"/>
    <property type="match status" value="1"/>
</dbReference>
<dbReference type="RefSeq" id="WP_183862143.1">
    <property type="nucleotide sequence ID" value="NZ_JACHFH010000025.1"/>
</dbReference>
<dbReference type="EMBL" id="JACHFH010000025">
    <property type="protein sequence ID" value="MBB5336840.1"/>
    <property type="molecule type" value="Genomic_DNA"/>
</dbReference>
<protein>
    <submittedName>
        <fullName evidence="2">Tetratricopeptide (TPR) repeat protein</fullName>
    </submittedName>
</protein>
<evidence type="ECO:0000256" key="1">
    <source>
        <dbReference type="PROSITE-ProRule" id="PRU00339"/>
    </source>
</evidence>
<dbReference type="AlphaFoldDB" id="A0A840UL03"/>
<dbReference type="SMART" id="SM00028">
    <property type="entry name" value="TPR"/>
    <property type="match status" value="2"/>
</dbReference>
<dbReference type="PROSITE" id="PS50005">
    <property type="entry name" value="TPR"/>
    <property type="match status" value="1"/>
</dbReference>
<feature type="repeat" description="TPR" evidence="1">
    <location>
        <begin position="254"/>
        <end position="287"/>
    </location>
</feature>
<keyword evidence="3" id="KW-1185">Reference proteome</keyword>
<gene>
    <name evidence="2" type="ORF">HNR32_001995</name>
</gene>
<name>A0A840UL03_9FIRM</name>
<dbReference type="InterPro" id="IPR019734">
    <property type="entry name" value="TPR_rpt"/>
</dbReference>
<reference evidence="2 3" key="1">
    <citation type="submission" date="2020-08" db="EMBL/GenBank/DDBJ databases">
        <title>Genomic Encyclopedia of Type Strains, Phase IV (KMG-IV): sequencing the most valuable type-strain genomes for metagenomic binning, comparative biology and taxonomic classification.</title>
        <authorList>
            <person name="Goeker M."/>
        </authorList>
    </citation>
    <scope>NUCLEOTIDE SEQUENCE [LARGE SCALE GENOMIC DNA]</scope>
    <source>
        <strain evidence="2 3">DSM 24661</strain>
    </source>
</reference>
<dbReference type="Gene3D" id="1.25.40.10">
    <property type="entry name" value="Tetratricopeptide repeat domain"/>
    <property type="match status" value="1"/>
</dbReference>
<dbReference type="InterPro" id="IPR011990">
    <property type="entry name" value="TPR-like_helical_dom_sf"/>
</dbReference>